<dbReference type="RefSeq" id="WP_203961517.1">
    <property type="nucleotide sequence ID" value="NZ_AP023355.1"/>
</dbReference>
<dbReference type="InterPro" id="IPR036412">
    <property type="entry name" value="HAD-like_sf"/>
</dbReference>
<organism evidence="2 3">
    <name type="scientific">Actinocatenispora thailandica</name>
    <dbReference type="NCBI Taxonomy" id="227318"/>
    <lineage>
        <taxon>Bacteria</taxon>
        <taxon>Bacillati</taxon>
        <taxon>Actinomycetota</taxon>
        <taxon>Actinomycetes</taxon>
        <taxon>Micromonosporales</taxon>
        <taxon>Micromonosporaceae</taxon>
        <taxon>Actinocatenispora</taxon>
    </lineage>
</organism>
<dbReference type="Pfam" id="PF00702">
    <property type="entry name" value="Hydrolase"/>
    <property type="match status" value="1"/>
</dbReference>
<evidence type="ECO:0008006" key="4">
    <source>
        <dbReference type="Google" id="ProtNLM"/>
    </source>
</evidence>
<dbReference type="SUPFAM" id="SSF56784">
    <property type="entry name" value="HAD-like"/>
    <property type="match status" value="1"/>
</dbReference>
<dbReference type="SFLD" id="SFLDG01129">
    <property type="entry name" value="C1.5:_HAD__Beta-PGM__Phosphata"/>
    <property type="match status" value="1"/>
</dbReference>
<proteinExistence type="predicted"/>
<sequence>MVVDAVLFDWGGTLTPWCPPDEQSWLRVARRLVPADAERAAGALAAAEFAVWQRARLQQRSGTMTEIFTAAGIDPTPAAYEVFAAEVEHATHTDPEAAALLTELRARGVRIGVLSNTTWTRAHHERIFARDGLLGLIDGAVYTSEIEVTKPHPAAFRSAMAAVGVSDPARCVFVGDRTFDDIHGAGSVGMRTVLVPHSAIPATQRGHTDGVPDAVVQRLSELLGVVETWREC</sequence>
<dbReference type="PANTHER" id="PTHR43316">
    <property type="entry name" value="HYDROLASE, HALOACID DELAHOGENASE-RELATED"/>
    <property type="match status" value="1"/>
</dbReference>
<evidence type="ECO:0000256" key="1">
    <source>
        <dbReference type="ARBA" id="ARBA00022801"/>
    </source>
</evidence>
<dbReference type="SFLD" id="SFLDS00003">
    <property type="entry name" value="Haloacid_Dehalogenase"/>
    <property type="match status" value="1"/>
</dbReference>
<dbReference type="NCBIfam" id="TIGR01509">
    <property type="entry name" value="HAD-SF-IA-v3"/>
    <property type="match status" value="1"/>
</dbReference>
<evidence type="ECO:0000313" key="3">
    <source>
        <dbReference type="Proteomes" id="UP000611640"/>
    </source>
</evidence>
<reference evidence="2 3" key="1">
    <citation type="submission" date="2020-08" db="EMBL/GenBank/DDBJ databases">
        <title>Whole genome shotgun sequence of Actinocatenispora thailandica NBRC 105041.</title>
        <authorList>
            <person name="Komaki H."/>
            <person name="Tamura T."/>
        </authorList>
    </citation>
    <scope>NUCLEOTIDE SEQUENCE [LARGE SCALE GENOMIC DNA]</scope>
    <source>
        <strain evidence="2 3">NBRC 105041</strain>
    </source>
</reference>
<dbReference type="AlphaFoldDB" id="A0A7R7DNQ3"/>
<dbReference type="InterPro" id="IPR006439">
    <property type="entry name" value="HAD-SF_hydro_IA"/>
</dbReference>
<gene>
    <name evidence="2" type="ORF">Athai_23530</name>
</gene>
<keyword evidence="3" id="KW-1185">Reference proteome</keyword>
<dbReference type="PRINTS" id="PR00413">
    <property type="entry name" value="HADHALOGNASE"/>
</dbReference>
<protein>
    <recommendedName>
        <fullName evidence="4">HAD family hydrolase</fullName>
    </recommendedName>
</protein>
<name>A0A7R7DNQ3_9ACTN</name>
<accession>A0A7R7DNQ3</accession>
<dbReference type="GO" id="GO:0016787">
    <property type="term" value="F:hydrolase activity"/>
    <property type="evidence" value="ECO:0007669"/>
    <property type="project" value="UniProtKB-KW"/>
</dbReference>
<dbReference type="KEGG" id="atl:Athai_23530"/>
<dbReference type="InterPro" id="IPR051540">
    <property type="entry name" value="S-2-haloacid_dehalogenase"/>
</dbReference>
<dbReference type="Gene3D" id="3.40.50.1000">
    <property type="entry name" value="HAD superfamily/HAD-like"/>
    <property type="match status" value="1"/>
</dbReference>
<dbReference type="EMBL" id="AP023355">
    <property type="protein sequence ID" value="BCJ34850.1"/>
    <property type="molecule type" value="Genomic_DNA"/>
</dbReference>
<dbReference type="Proteomes" id="UP000611640">
    <property type="component" value="Chromosome"/>
</dbReference>
<dbReference type="PANTHER" id="PTHR43316:SF3">
    <property type="entry name" value="HALOACID DEHALOGENASE, TYPE II (AFU_ORTHOLOGUE AFUA_2G07750)-RELATED"/>
    <property type="match status" value="1"/>
</dbReference>
<keyword evidence="1" id="KW-0378">Hydrolase</keyword>
<dbReference type="NCBIfam" id="TIGR01549">
    <property type="entry name" value="HAD-SF-IA-v1"/>
    <property type="match status" value="1"/>
</dbReference>
<dbReference type="InterPro" id="IPR023214">
    <property type="entry name" value="HAD_sf"/>
</dbReference>
<evidence type="ECO:0000313" key="2">
    <source>
        <dbReference type="EMBL" id="BCJ34850.1"/>
    </source>
</evidence>